<accession>A0A0C3D8E4</accession>
<evidence type="ECO:0000313" key="6">
    <source>
        <dbReference type="Proteomes" id="UP000054321"/>
    </source>
</evidence>
<dbReference type="InParanoid" id="A0A0C3D8E4"/>
<name>A0A0C3D8E4_OIDMZ</name>
<dbReference type="OrthoDB" id="74360at2759"/>
<gene>
    <name evidence="5" type="ORF">OIDMADRAFT_129122</name>
</gene>
<reference evidence="5 6" key="1">
    <citation type="submission" date="2014-04" db="EMBL/GenBank/DDBJ databases">
        <authorList>
            <consortium name="DOE Joint Genome Institute"/>
            <person name="Kuo A."/>
            <person name="Martino E."/>
            <person name="Perotto S."/>
            <person name="Kohler A."/>
            <person name="Nagy L.G."/>
            <person name="Floudas D."/>
            <person name="Copeland A."/>
            <person name="Barry K.W."/>
            <person name="Cichocki N."/>
            <person name="Veneault-Fourrey C."/>
            <person name="LaButti K."/>
            <person name="Lindquist E.A."/>
            <person name="Lipzen A."/>
            <person name="Lundell T."/>
            <person name="Morin E."/>
            <person name="Murat C."/>
            <person name="Sun H."/>
            <person name="Tunlid A."/>
            <person name="Henrissat B."/>
            <person name="Grigoriev I.V."/>
            <person name="Hibbett D.S."/>
            <person name="Martin F."/>
            <person name="Nordberg H.P."/>
            <person name="Cantor M.N."/>
            <person name="Hua S.X."/>
        </authorList>
    </citation>
    <scope>NUCLEOTIDE SEQUENCE [LARGE SCALE GENOMIC DNA]</scope>
    <source>
        <strain evidence="5 6">Zn</strain>
    </source>
</reference>
<dbReference type="STRING" id="913774.A0A0C3D8E4"/>
<organism evidence="5 6">
    <name type="scientific">Oidiodendron maius (strain Zn)</name>
    <dbReference type="NCBI Taxonomy" id="913774"/>
    <lineage>
        <taxon>Eukaryota</taxon>
        <taxon>Fungi</taxon>
        <taxon>Dikarya</taxon>
        <taxon>Ascomycota</taxon>
        <taxon>Pezizomycotina</taxon>
        <taxon>Leotiomycetes</taxon>
        <taxon>Leotiomycetes incertae sedis</taxon>
        <taxon>Myxotrichaceae</taxon>
        <taxon>Oidiodendron</taxon>
    </lineage>
</organism>
<evidence type="ECO:0000256" key="1">
    <source>
        <dbReference type="ARBA" id="ARBA00010139"/>
    </source>
</evidence>
<dbReference type="GO" id="GO:0004499">
    <property type="term" value="F:N,N-dimethylaniline monooxygenase activity"/>
    <property type="evidence" value="ECO:0007669"/>
    <property type="project" value="InterPro"/>
</dbReference>
<evidence type="ECO:0000313" key="5">
    <source>
        <dbReference type="EMBL" id="KIM98172.1"/>
    </source>
</evidence>
<protein>
    <recommendedName>
        <fullName evidence="7">FAD/NAD(P)-binding domain-containing protein</fullName>
    </recommendedName>
</protein>
<dbReference type="GO" id="GO:0050661">
    <property type="term" value="F:NADP binding"/>
    <property type="evidence" value="ECO:0007669"/>
    <property type="project" value="InterPro"/>
</dbReference>
<evidence type="ECO:0000256" key="4">
    <source>
        <dbReference type="ARBA" id="ARBA00023002"/>
    </source>
</evidence>
<evidence type="ECO:0000256" key="2">
    <source>
        <dbReference type="ARBA" id="ARBA00022630"/>
    </source>
</evidence>
<keyword evidence="6" id="KW-1185">Reference proteome</keyword>
<dbReference type="HOGENOM" id="CLU_006937_6_1_1"/>
<dbReference type="InterPro" id="IPR036188">
    <property type="entry name" value="FAD/NAD-bd_sf"/>
</dbReference>
<sequence>MDAKSDYAVKEQPLGTLRRVRIVTIGAGMSGINIIRTLRLNTSNFEHVVYEKNEEIGGTWFENRYPGCACDIPSHNYQFSHTPNPEWSCVFSESDEIQSYLQHVCDKHELREYIKLSHSVQHAQWDEESGKWILKVKDEVAGTTFEDRCDFLLDASGILNDWKWPDIKGLHSFKGDLIHSARWPKDFSYAEKTVAVIGNGSSGVQIVPALQPTVKKLVHILRSPTWISPPHTQVMAASPAAPFLSTIQFDAQGRFTESQMEEFKTDPQKYGKFVKVVEAIVNSRFPSLLNGSPEAMITRQIITQYMTHALNQDETLMKALIPDFPVGCRRMTPGVGYLDALTKPNVQTVITGIEEICPEGIKLVTGELIVVDAIVCATGFNLSFVPRFPIIGTSGNLQDIWKDSVPAAYMSCMVPNLPNYFTFLGPNAPIGHGSVVTITEHIAKYITKIIMKCQLEDITSVRPSPEAVKDFSEHIANFMPRTAWSASCSSWFKNGKKDGPVTALHPGSRIHWFHMLELPRWEDFEWKSAAKNRFAYLGNGLSTKEAPGQNSTWYLDAPDALW</sequence>
<keyword evidence="2" id="KW-0285">Flavoprotein</keyword>
<dbReference type="GO" id="GO:0050660">
    <property type="term" value="F:flavin adenine dinucleotide binding"/>
    <property type="evidence" value="ECO:0007669"/>
    <property type="project" value="InterPro"/>
</dbReference>
<evidence type="ECO:0008006" key="7">
    <source>
        <dbReference type="Google" id="ProtNLM"/>
    </source>
</evidence>
<dbReference type="PANTHER" id="PTHR42877">
    <property type="entry name" value="L-ORNITHINE N(5)-MONOOXYGENASE-RELATED"/>
    <property type="match status" value="1"/>
</dbReference>
<evidence type="ECO:0000256" key="3">
    <source>
        <dbReference type="ARBA" id="ARBA00022827"/>
    </source>
</evidence>
<dbReference type="PANTHER" id="PTHR42877:SF12">
    <property type="entry name" value="MONOOXYGENASE"/>
    <property type="match status" value="1"/>
</dbReference>
<keyword evidence="3" id="KW-0274">FAD</keyword>
<dbReference type="Pfam" id="PF00743">
    <property type="entry name" value="FMO-like"/>
    <property type="match status" value="1"/>
</dbReference>
<dbReference type="Proteomes" id="UP000054321">
    <property type="component" value="Unassembled WGS sequence"/>
</dbReference>
<reference evidence="6" key="2">
    <citation type="submission" date="2015-01" db="EMBL/GenBank/DDBJ databases">
        <title>Evolutionary Origins and Diversification of the Mycorrhizal Mutualists.</title>
        <authorList>
            <consortium name="DOE Joint Genome Institute"/>
            <consortium name="Mycorrhizal Genomics Consortium"/>
            <person name="Kohler A."/>
            <person name="Kuo A."/>
            <person name="Nagy L.G."/>
            <person name="Floudas D."/>
            <person name="Copeland A."/>
            <person name="Barry K.W."/>
            <person name="Cichocki N."/>
            <person name="Veneault-Fourrey C."/>
            <person name="LaButti K."/>
            <person name="Lindquist E.A."/>
            <person name="Lipzen A."/>
            <person name="Lundell T."/>
            <person name="Morin E."/>
            <person name="Murat C."/>
            <person name="Riley R."/>
            <person name="Ohm R."/>
            <person name="Sun H."/>
            <person name="Tunlid A."/>
            <person name="Henrissat B."/>
            <person name="Grigoriev I.V."/>
            <person name="Hibbett D.S."/>
            <person name="Martin F."/>
        </authorList>
    </citation>
    <scope>NUCLEOTIDE SEQUENCE [LARGE SCALE GENOMIC DNA]</scope>
    <source>
        <strain evidence="6">Zn</strain>
    </source>
</reference>
<dbReference type="AlphaFoldDB" id="A0A0C3D8E4"/>
<dbReference type="InterPro" id="IPR051209">
    <property type="entry name" value="FAD-bind_Monooxygenase_sf"/>
</dbReference>
<comment type="similarity">
    <text evidence="1">Belongs to the FAD-binding monooxygenase family.</text>
</comment>
<proteinExistence type="inferred from homology"/>
<dbReference type="SUPFAM" id="SSF51905">
    <property type="entry name" value="FAD/NAD(P)-binding domain"/>
    <property type="match status" value="2"/>
</dbReference>
<keyword evidence="4" id="KW-0560">Oxidoreductase</keyword>
<dbReference type="InterPro" id="IPR020946">
    <property type="entry name" value="Flavin_mOase-like"/>
</dbReference>
<dbReference type="Gene3D" id="3.50.50.60">
    <property type="entry name" value="FAD/NAD(P)-binding domain"/>
    <property type="match status" value="2"/>
</dbReference>
<dbReference type="EMBL" id="KN832881">
    <property type="protein sequence ID" value="KIM98172.1"/>
    <property type="molecule type" value="Genomic_DNA"/>
</dbReference>